<dbReference type="STRING" id="521003.COLINT_03027"/>
<protein>
    <submittedName>
        <fullName evidence="1">Uncharacterized protein</fullName>
    </submittedName>
</protein>
<dbReference type="HOGENOM" id="CLU_2750829_0_0_11"/>
<dbReference type="AlphaFoldDB" id="C4FAD4"/>
<name>C4FAD4_9ACTN</name>
<evidence type="ECO:0000313" key="2">
    <source>
        <dbReference type="Proteomes" id="UP000003295"/>
    </source>
</evidence>
<gene>
    <name evidence="1" type="ORF">COLINT_03027</name>
</gene>
<evidence type="ECO:0000313" key="1">
    <source>
        <dbReference type="EMBL" id="EEP44211.1"/>
    </source>
</evidence>
<accession>C4FAD4</accession>
<dbReference type="EMBL" id="ABXH02000018">
    <property type="protein sequence ID" value="EEP44211.1"/>
    <property type="molecule type" value="Genomic_DNA"/>
</dbReference>
<comment type="caution">
    <text evidence="1">The sequence shown here is derived from an EMBL/GenBank/DDBJ whole genome shotgun (WGS) entry which is preliminary data.</text>
</comment>
<proteinExistence type="predicted"/>
<sequence length="70" mass="8060">MLTFGFHGRELPYRAFVHNSIKTNNKNKRKSCTETQLPFTVQNSTLTGKNLLIPVKNDKKERVAKTILDQ</sequence>
<organism evidence="1 2">
    <name type="scientific">Collinsella intestinalis DSM 13280</name>
    <dbReference type="NCBI Taxonomy" id="521003"/>
    <lineage>
        <taxon>Bacteria</taxon>
        <taxon>Bacillati</taxon>
        <taxon>Actinomycetota</taxon>
        <taxon>Coriobacteriia</taxon>
        <taxon>Coriobacteriales</taxon>
        <taxon>Coriobacteriaceae</taxon>
        <taxon>Collinsella</taxon>
    </lineage>
</organism>
<reference evidence="1 2" key="1">
    <citation type="submission" date="2009-04" db="EMBL/GenBank/DDBJ databases">
        <authorList>
            <person name="Weinstock G."/>
            <person name="Sodergren E."/>
            <person name="Clifton S."/>
            <person name="Fulton L."/>
            <person name="Fulton B."/>
            <person name="Courtney L."/>
            <person name="Fronick C."/>
            <person name="Harrison M."/>
            <person name="Strong C."/>
            <person name="Farmer C."/>
            <person name="Delahaunty K."/>
            <person name="Markovic C."/>
            <person name="Hall O."/>
            <person name="Minx P."/>
            <person name="Tomlinson C."/>
            <person name="Mitreva M."/>
            <person name="Nelson J."/>
            <person name="Hou S."/>
            <person name="Wollam A."/>
            <person name="Pepin K.H."/>
            <person name="Johnson M."/>
            <person name="Bhonagiri V."/>
            <person name="Nash W.E."/>
            <person name="Warren W."/>
            <person name="Chinwalla A."/>
            <person name="Mardis E.R."/>
            <person name="Wilson R.K."/>
        </authorList>
    </citation>
    <scope>NUCLEOTIDE SEQUENCE [LARGE SCALE GENOMIC DNA]</scope>
    <source>
        <strain evidence="1 2">DSM 13280</strain>
    </source>
</reference>
<dbReference type="Proteomes" id="UP000003295">
    <property type="component" value="Unassembled WGS sequence"/>
</dbReference>